<organism evidence="1 2">
    <name type="scientific">Oikopleura dioica</name>
    <name type="common">Tunicate</name>
    <dbReference type="NCBI Taxonomy" id="34765"/>
    <lineage>
        <taxon>Eukaryota</taxon>
        <taxon>Metazoa</taxon>
        <taxon>Chordata</taxon>
        <taxon>Tunicata</taxon>
        <taxon>Appendicularia</taxon>
        <taxon>Copelata</taxon>
        <taxon>Oikopleuridae</taxon>
        <taxon>Oikopleura</taxon>
    </lineage>
</organism>
<protein>
    <submittedName>
        <fullName evidence="1">Oidioi.mRNA.OKI2018_I69.XSR.g14027.t1.cds</fullName>
    </submittedName>
</protein>
<sequence length="174" mass="20137">MASQGIIDEFEQQLKNDYENWSIILEAMDALRRLPQMQESKDFQILNFHLAKVENTTQYLQYLQVINPRNQFSQNRSLGGTKRKIKEDSIEDLDEIKDIMPIRCDKENALEYAITPIFKKKKPVLTDEQVALILNLPVPARPILKDSQQQQLSISPTPQFQIEAEATGPYEVMT</sequence>
<evidence type="ECO:0000313" key="2">
    <source>
        <dbReference type="Proteomes" id="UP001158576"/>
    </source>
</evidence>
<dbReference type="EMBL" id="OU015569">
    <property type="protein sequence ID" value="CAG5095089.1"/>
    <property type="molecule type" value="Genomic_DNA"/>
</dbReference>
<name>A0ABN7SDG1_OIKDI</name>
<evidence type="ECO:0000313" key="1">
    <source>
        <dbReference type="EMBL" id="CAG5095089.1"/>
    </source>
</evidence>
<accession>A0ABN7SDG1</accession>
<gene>
    <name evidence="1" type="ORF">OKIOD_LOCUS5585</name>
</gene>
<dbReference type="Proteomes" id="UP001158576">
    <property type="component" value="Chromosome XSR"/>
</dbReference>
<reference evidence="1 2" key="1">
    <citation type="submission" date="2021-04" db="EMBL/GenBank/DDBJ databases">
        <authorList>
            <person name="Bliznina A."/>
        </authorList>
    </citation>
    <scope>NUCLEOTIDE SEQUENCE [LARGE SCALE GENOMIC DNA]</scope>
</reference>
<proteinExistence type="predicted"/>
<keyword evidence="2" id="KW-1185">Reference proteome</keyword>